<feature type="domain" description="Ketosynthase family 3 (KS3)" evidence="8">
    <location>
        <begin position="934"/>
        <end position="1362"/>
    </location>
</feature>
<dbReference type="InterPro" id="IPR036291">
    <property type="entry name" value="NAD(P)-bd_dom_sf"/>
</dbReference>
<name>A0ABT1JEJ0_ACTCY</name>
<keyword evidence="5" id="KW-0511">Multifunctional enzyme</keyword>
<dbReference type="PANTHER" id="PTHR43775">
    <property type="entry name" value="FATTY ACID SYNTHASE"/>
    <property type="match status" value="1"/>
</dbReference>
<dbReference type="Pfam" id="PF08659">
    <property type="entry name" value="KR"/>
    <property type="match status" value="1"/>
</dbReference>
<dbReference type="Pfam" id="PF08990">
    <property type="entry name" value="Docking"/>
    <property type="match status" value="1"/>
</dbReference>
<dbReference type="Gene3D" id="3.40.50.1820">
    <property type="entry name" value="alpha/beta hydrolase"/>
    <property type="match status" value="1"/>
</dbReference>
<reference evidence="9 10" key="1">
    <citation type="submission" date="2013-07" db="EMBL/GenBank/DDBJ databases">
        <authorList>
            <consortium name="DOE Joint Genome Institute"/>
            <person name="Reeve W."/>
            <person name="Huntemann M."/>
            <person name="Han J."/>
            <person name="Chen A."/>
            <person name="Kyrpides N."/>
            <person name="Mavromatis K."/>
            <person name="Markowitz V."/>
            <person name="Palaniappan K."/>
            <person name="Ivanova N."/>
            <person name="Schaumberg A."/>
            <person name="Pati A."/>
            <person name="Liolios K."/>
            <person name="Nordberg H.P."/>
            <person name="Cantor M.N."/>
            <person name="Hua S.X."/>
            <person name="Woyke T."/>
        </authorList>
    </citation>
    <scope>NUCLEOTIDE SEQUENCE [LARGE SCALE GENOMIC DNA]</scope>
    <source>
        <strain evidence="9 10">DSM 43889</strain>
    </source>
</reference>
<dbReference type="SMART" id="SM00822">
    <property type="entry name" value="PKS_KR"/>
    <property type="match status" value="1"/>
</dbReference>
<evidence type="ECO:0000256" key="4">
    <source>
        <dbReference type="ARBA" id="ARBA00022679"/>
    </source>
</evidence>
<evidence type="ECO:0000259" key="8">
    <source>
        <dbReference type="PROSITE" id="PS52004"/>
    </source>
</evidence>
<proteinExistence type="predicted"/>
<dbReference type="Gene3D" id="3.40.366.10">
    <property type="entry name" value="Malonyl-Coenzyme A Acyl Carrier Protein, domain 2"/>
    <property type="match status" value="2"/>
</dbReference>
<dbReference type="InterPro" id="IPR014031">
    <property type="entry name" value="Ketoacyl_synth_C"/>
</dbReference>
<feature type="region of interest" description="Disordered" evidence="6">
    <location>
        <begin position="2074"/>
        <end position="2098"/>
    </location>
</feature>
<dbReference type="InterPro" id="IPR013968">
    <property type="entry name" value="PKS_KR"/>
</dbReference>
<dbReference type="InterPro" id="IPR050091">
    <property type="entry name" value="PKS_NRPS_Biosynth_Enz"/>
</dbReference>
<dbReference type="Gene3D" id="3.40.47.10">
    <property type="match status" value="2"/>
</dbReference>
<dbReference type="SUPFAM" id="SSF52151">
    <property type="entry name" value="FabD/lysophospholipase-like"/>
    <property type="match status" value="1"/>
</dbReference>
<dbReference type="Proteomes" id="UP000791080">
    <property type="component" value="Unassembled WGS sequence"/>
</dbReference>
<dbReference type="GO" id="GO:0016740">
    <property type="term" value="F:transferase activity"/>
    <property type="evidence" value="ECO:0007669"/>
    <property type="project" value="UniProtKB-KW"/>
</dbReference>
<dbReference type="Gene3D" id="3.40.50.720">
    <property type="entry name" value="NAD(P)-binding Rossmann-like Domain"/>
    <property type="match status" value="1"/>
</dbReference>
<reference evidence="9 10" key="2">
    <citation type="submission" date="2022-06" db="EMBL/GenBank/DDBJ databases">
        <title>Genomic Encyclopedia of Type Strains, Phase I: the one thousand microbial genomes (KMG-I) project.</title>
        <authorList>
            <person name="Kyrpides N."/>
        </authorList>
    </citation>
    <scope>NUCLEOTIDE SEQUENCE [LARGE SCALE GENOMIC DNA]</scope>
    <source>
        <strain evidence="9 10">DSM 43889</strain>
    </source>
</reference>
<dbReference type="InterPro" id="IPR015083">
    <property type="entry name" value="NorB/c/GfsB-D-like_docking"/>
</dbReference>
<dbReference type="InterPro" id="IPR020806">
    <property type="entry name" value="PKS_PP-bd"/>
</dbReference>
<dbReference type="PROSITE" id="PS50075">
    <property type="entry name" value="CARRIER"/>
    <property type="match status" value="2"/>
</dbReference>
<dbReference type="RefSeq" id="WP_051314271.1">
    <property type="nucleotide sequence ID" value="NZ_AUBJ02000001.1"/>
</dbReference>
<dbReference type="InterPro" id="IPR009081">
    <property type="entry name" value="PP-bd_ACP"/>
</dbReference>
<gene>
    <name evidence="9" type="ORF">G443_001185</name>
</gene>
<dbReference type="InterPro" id="IPR014030">
    <property type="entry name" value="Ketoacyl_synth_N"/>
</dbReference>
<feature type="region of interest" description="Disordered" evidence="6">
    <location>
        <begin position="2170"/>
        <end position="2201"/>
    </location>
</feature>
<evidence type="ECO:0000313" key="9">
    <source>
        <dbReference type="EMBL" id="MCP2330915.1"/>
    </source>
</evidence>
<feature type="compositionally biased region" description="Low complexity" evidence="6">
    <location>
        <begin position="2074"/>
        <end position="2083"/>
    </location>
</feature>
<dbReference type="SMART" id="SM00825">
    <property type="entry name" value="PKS_KS"/>
    <property type="match status" value="2"/>
</dbReference>
<dbReference type="Pfam" id="PF22621">
    <property type="entry name" value="CurL-like_PKS_C"/>
    <property type="match status" value="1"/>
</dbReference>
<comment type="caution">
    <text evidence="9">The sequence shown here is derived from an EMBL/GenBank/DDBJ whole genome shotgun (WGS) entry which is preliminary data.</text>
</comment>
<evidence type="ECO:0000256" key="2">
    <source>
        <dbReference type="ARBA" id="ARBA00022450"/>
    </source>
</evidence>
<keyword evidence="2" id="KW-0596">Phosphopantetheine</keyword>
<dbReference type="SMART" id="SM01294">
    <property type="entry name" value="PKS_PP_betabranch"/>
    <property type="match status" value="1"/>
</dbReference>
<comment type="cofactor">
    <cofactor evidence="1">
        <name>pantetheine 4'-phosphate</name>
        <dbReference type="ChEBI" id="CHEBI:47942"/>
    </cofactor>
</comment>
<feature type="compositionally biased region" description="Polar residues" evidence="6">
    <location>
        <begin position="1201"/>
        <end position="1214"/>
    </location>
</feature>
<dbReference type="SUPFAM" id="SSF53901">
    <property type="entry name" value="Thiolase-like"/>
    <property type="match status" value="2"/>
</dbReference>
<sequence length="2201" mass="231334">MASEEKYLDYLKRATVDLRHARRQLAELEDRAHEPIAVVGMACRFPGGADTPEALWRLLADGPDPVGPFPTDRGWRLDDLFDDDPTNPRTTYARSGSFLRDAGWFDPDPFDIGEREALAMDPQQRVLLELAWESAERAGIAPTSLRGGDTGVYLGVVAQEYGRGAPEAADVAGHVMTGRTTSIASGRIAYTLGLEGPTATVDTACSSALLALHLAVRALRAGECSLALAGGAAILGQPDMLVEFGTLRGSAPDGVCRPFAEDATGIGWGEGAGMVLVQRLSDALAQGRPVLAVLRGSAVNSDGASNGLTAPHGPAQRRVIQAALDDARLPGTAVDAVEAHGTGTPLGDTIEAHALQATYGRDRDDPLHVGSVKSVLGHTQAASGMAGLLSMVMALREGTLPRTRHTERPTTRVDWRTGALRLLTEPTPWPARDRPRRGAVSSFSFSGTNVHLILEQAPGAPTPPTATTAPTTTVWPVSARTPDGVRAQAARLRDALDTAADVDPHAVAWTLGTGRAALETRAVVLGDDLASLRAGLDVLAAEGTAAPAGAALLVGTQEVEDPAVAVVFTGELPPGQAEDLAARFPVFAASYEELRPAGERIAHQIALFDLVVSAGITPEVVAGAGAGEYAAAVAAGLWSRADALRVLTATPDQHRAVLDAVTFHEPDLPAVAERPVSTRDWLDPAYWSDRPGPSTGTAGAVDLAALAGEGTTVHLVLGTSPPATSPGPDIVVSVEDGPLAALARLHTLGRTVDWRRVLPARHPVDLPTYAFQRRHYWLGGGLEPAATAGTTDPTGRPAAPPDADATSGAGGDDSPERAARRAATRDRLAALPSATRERHLVRLVTRTVADALDQPAGGTVPARRSFTDLGVGSLAAVRIRDALAAETGVSLAVSAAFDHPTPRDLARHLLAALFHEDVAEPRPPRRPEAAPATGDTVALVGMACRFPGGSDSPDAYWRLLVEGTDPVTDVPAGRWDAAAYHDPDRAAPGRAYTQRAAYLPDIADWDATLFGYTAREAVRLDPQHRMVLELVWSALEDAGLSADRVRGSRTGVFLGMTDSQQYQARQAEAEGRSLADDPLFALGTSASAAAGRIAYHLDLRGPCLTVDTACSSSLVAVHLAVRSLRAGECDTAIVAASSATLSPEVFVQACKSHMLAEDAHCKVFDAAADGYVIGEGGAAVVLRRSRDVRPEDAPPHAVLRGTSTNSDGHTNGLTAPSGAAQRAAITDALADAGLRPGDLDFVEAHGSGTALGDAIEFGVLREVFSRRDDDRPLLVGAAKSNVGHLLVAAGMAGLVKAVLALRARRLPPNQHLTTPSDQVDLDGPVRPATGTHPLPGAPGQPLRAGISSFGWSGTNAHLVLEAAPDPTHHHQDTGHPGPHLLTVSGATHQAARDNAVALADHLDAHPELRLSDVAHTLAAGRAALAHRLAVVASEPTEAVTALRAAATRTTTPTTGDTPHAVEATDDARPELAERLAAWGLGQDASDPASDPDPEVEAGTEVVLSTTGTGEFPLPDASDERGWLDLVGRLWERGIGVDLTPLSRPGARTLRLPTYRFHRVRHWPETTGHADTRPGAPAPGITFHGPTWHRDESPRALAPAEPGTVLVLAHDDALADGLRATGHTPVAMRPGQVLRLDGHPPHELDPGEADHLRQLLSEVDTGTGPLRVVHALGLRPAPDTPTALRDGPHSLVALVQAASAVAPTRPLHLLVASTGAADVLGGETLDPLRALPAGLSRSIRREYPSARVSCVDLDPDATDHARHVHIELSALAAPTPPDTAHAWRRGRRWRAVLDPLTLPAVPTRRVWREGGTYAITGGTGELALALAAQLAPLRPRLALLHRRTLPPADRWDTVLAEHPRGEDARVIGELRALRAAGVEAHPFTADVTDPDAVSAALEEAHERLGPLDGVLHLAGVAGGGLLQHRTRERADAVLAPKIAGTLALAEALRRRPVPLLALFSSAVTAVGGFGETDYAAANAFLDAFALAHDGTGAIADRVVSVAWGPWRRDRWQTEALADAPELRARMLRYRARSGISDAAGLDALTRVVAAGPPHVYALGDTLDGLTAQATGTGPEVEAAAGGVPAERRRPRPTLRTPYLAPRDDTERHIAEVWQDQLGVDRVGVHDPFFELGGTSLVGLSVVAHLSSHFGIEFAPANLFERPTVARFAELVRDPDDHTPEPGTTRAARRGERRRAVAARRRR</sequence>
<feature type="domain" description="Ketosynthase family 3 (KS3)" evidence="8">
    <location>
        <begin position="33"/>
        <end position="456"/>
    </location>
</feature>
<evidence type="ECO:0000256" key="1">
    <source>
        <dbReference type="ARBA" id="ARBA00001957"/>
    </source>
</evidence>
<keyword evidence="10" id="KW-1185">Reference proteome</keyword>
<feature type="region of interest" description="Disordered" evidence="6">
    <location>
        <begin position="785"/>
        <end position="831"/>
    </location>
</feature>
<feature type="compositionally biased region" description="Basic residues" evidence="6">
    <location>
        <begin position="2185"/>
        <end position="2201"/>
    </location>
</feature>
<feature type="region of interest" description="Disordered" evidence="6">
    <location>
        <begin position="1187"/>
        <end position="1216"/>
    </location>
</feature>
<feature type="region of interest" description="Disordered" evidence="6">
    <location>
        <begin position="1308"/>
        <end position="1339"/>
    </location>
</feature>
<organism evidence="9 10">
    <name type="scientific">Actinoalloteichus caeruleus DSM 43889</name>
    <dbReference type="NCBI Taxonomy" id="1120930"/>
    <lineage>
        <taxon>Bacteria</taxon>
        <taxon>Bacillati</taxon>
        <taxon>Actinomycetota</taxon>
        <taxon>Actinomycetes</taxon>
        <taxon>Pseudonocardiales</taxon>
        <taxon>Pseudonocardiaceae</taxon>
        <taxon>Actinoalloteichus</taxon>
        <taxon>Actinoalloteichus cyanogriseus</taxon>
    </lineage>
</organism>
<dbReference type="InterPro" id="IPR036736">
    <property type="entry name" value="ACP-like_sf"/>
</dbReference>
<feature type="domain" description="Carrier" evidence="7">
    <location>
        <begin position="835"/>
        <end position="913"/>
    </location>
</feature>
<dbReference type="CDD" id="cd08953">
    <property type="entry name" value="KR_2_SDR_x"/>
    <property type="match status" value="1"/>
</dbReference>
<dbReference type="InterPro" id="IPR001227">
    <property type="entry name" value="Ac_transferase_dom_sf"/>
</dbReference>
<feature type="region of interest" description="Disordered" evidence="6">
    <location>
        <begin position="1481"/>
        <end position="1517"/>
    </location>
</feature>
<dbReference type="Pfam" id="PF02801">
    <property type="entry name" value="Ketoacyl-synt_C"/>
    <property type="match status" value="2"/>
</dbReference>
<protein>
    <submittedName>
        <fullName evidence="9">Acyl transferase domain-containing protein</fullName>
    </submittedName>
</protein>
<feature type="compositionally biased region" description="Basic and acidic residues" evidence="6">
    <location>
        <begin position="814"/>
        <end position="828"/>
    </location>
</feature>
<dbReference type="Pfam" id="PF00109">
    <property type="entry name" value="ketoacyl-synt"/>
    <property type="match status" value="2"/>
</dbReference>
<keyword evidence="3" id="KW-0597">Phosphoprotein</keyword>
<dbReference type="InterPro" id="IPR018201">
    <property type="entry name" value="Ketoacyl_synth_AS"/>
</dbReference>
<dbReference type="InterPro" id="IPR032821">
    <property type="entry name" value="PKS_assoc"/>
</dbReference>
<accession>A0ABT1JEJ0</accession>
<dbReference type="InterPro" id="IPR016039">
    <property type="entry name" value="Thiolase-like"/>
</dbReference>
<dbReference type="CDD" id="cd00833">
    <property type="entry name" value="PKS"/>
    <property type="match status" value="2"/>
</dbReference>
<dbReference type="PROSITE" id="PS00606">
    <property type="entry name" value="KS3_1"/>
    <property type="match status" value="2"/>
</dbReference>
<dbReference type="InterPro" id="IPR016035">
    <property type="entry name" value="Acyl_Trfase/lysoPLipase"/>
</dbReference>
<dbReference type="PROSITE" id="PS52004">
    <property type="entry name" value="KS3_2"/>
    <property type="match status" value="2"/>
</dbReference>
<evidence type="ECO:0000313" key="10">
    <source>
        <dbReference type="Proteomes" id="UP000791080"/>
    </source>
</evidence>
<evidence type="ECO:0000259" key="7">
    <source>
        <dbReference type="PROSITE" id="PS50075"/>
    </source>
</evidence>
<evidence type="ECO:0000256" key="6">
    <source>
        <dbReference type="SAM" id="MobiDB-lite"/>
    </source>
</evidence>
<dbReference type="InterPro" id="IPR020841">
    <property type="entry name" value="PKS_Beta-ketoAc_synthase_dom"/>
</dbReference>
<dbReference type="Gene3D" id="1.10.1200.10">
    <property type="entry name" value="ACP-like"/>
    <property type="match status" value="1"/>
</dbReference>
<dbReference type="SUPFAM" id="SSF47336">
    <property type="entry name" value="ACP-like"/>
    <property type="match status" value="2"/>
</dbReference>
<feature type="compositionally biased region" description="Low complexity" evidence="6">
    <location>
        <begin position="785"/>
        <end position="807"/>
    </location>
</feature>
<dbReference type="Pfam" id="PF16197">
    <property type="entry name" value="KAsynt_C_assoc"/>
    <property type="match status" value="1"/>
</dbReference>
<dbReference type="Gene3D" id="3.30.70.3290">
    <property type="match status" value="4"/>
</dbReference>
<dbReference type="EMBL" id="AUBJ02000001">
    <property type="protein sequence ID" value="MCP2330915.1"/>
    <property type="molecule type" value="Genomic_DNA"/>
</dbReference>
<evidence type="ECO:0000256" key="3">
    <source>
        <dbReference type="ARBA" id="ARBA00022553"/>
    </source>
</evidence>
<dbReference type="InterPro" id="IPR029058">
    <property type="entry name" value="AB_hydrolase_fold"/>
</dbReference>
<feature type="domain" description="Carrier" evidence="7">
    <location>
        <begin position="2099"/>
        <end position="2174"/>
    </location>
</feature>
<evidence type="ECO:0000256" key="5">
    <source>
        <dbReference type="ARBA" id="ARBA00023268"/>
    </source>
</evidence>
<dbReference type="Pfam" id="PF00550">
    <property type="entry name" value="PP-binding"/>
    <property type="match status" value="2"/>
</dbReference>
<dbReference type="PANTHER" id="PTHR43775:SF51">
    <property type="entry name" value="INACTIVE PHENOLPHTHIOCEROL SYNTHESIS POLYKETIDE SYNTHASE TYPE I PKS1-RELATED"/>
    <property type="match status" value="1"/>
</dbReference>
<dbReference type="SMART" id="SM00823">
    <property type="entry name" value="PKS_PP"/>
    <property type="match status" value="2"/>
</dbReference>
<dbReference type="SUPFAM" id="SSF51735">
    <property type="entry name" value="NAD(P)-binding Rossmann-fold domains"/>
    <property type="match status" value="2"/>
</dbReference>
<keyword evidence="4 9" id="KW-0808">Transferase</keyword>
<dbReference type="InterPro" id="IPR057326">
    <property type="entry name" value="KR_dom"/>
</dbReference>